<protein>
    <submittedName>
        <fullName evidence="2">17275_t:CDS:1</fullName>
    </submittedName>
</protein>
<evidence type="ECO:0000313" key="3">
    <source>
        <dbReference type="Proteomes" id="UP000789342"/>
    </source>
</evidence>
<comment type="caution">
    <text evidence="2">The sequence shown here is derived from an EMBL/GenBank/DDBJ whole genome shotgun (WGS) entry which is preliminary data.</text>
</comment>
<sequence>MKQRPDLSCVVDDVPLLNSEIKPMGVCPLSKKKDFVKRNSDAPQSWFVRFYLYLLEAFQLTQVILYKRILWTSNLMDYIDHGPILTTKLAIDEPSLPLVESNLAHFVALERRVCEFAKDYKRRKGPFTPPLQIQYMRNIPDSTDPKHNRFITNNDRA</sequence>
<organism evidence="2 3">
    <name type="scientific">Acaulospora morrowiae</name>
    <dbReference type="NCBI Taxonomy" id="94023"/>
    <lineage>
        <taxon>Eukaryota</taxon>
        <taxon>Fungi</taxon>
        <taxon>Fungi incertae sedis</taxon>
        <taxon>Mucoromycota</taxon>
        <taxon>Glomeromycotina</taxon>
        <taxon>Glomeromycetes</taxon>
        <taxon>Diversisporales</taxon>
        <taxon>Acaulosporaceae</taxon>
        <taxon>Acaulospora</taxon>
    </lineage>
</organism>
<gene>
    <name evidence="2" type="ORF">AMORRO_LOCUS7844</name>
</gene>
<accession>A0A9N9GFG8</accession>
<proteinExistence type="predicted"/>
<dbReference type="OrthoDB" id="2421943at2759"/>
<dbReference type="Proteomes" id="UP000789342">
    <property type="component" value="Unassembled WGS sequence"/>
</dbReference>
<dbReference type="AlphaFoldDB" id="A0A9N9GFG8"/>
<feature type="region of interest" description="Disordered" evidence="1">
    <location>
        <begin position="138"/>
        <end position="157"/>
    </location>
</feature>
<name>A0A9N9GFG8_9GLOM</name>
<keyword evidence="3" id="KW-1185">Reference proteome</keyword>
<evidence type="ECO:0000313" key="2">
    <source>
        <dbReference type="EMBL" id="CAG8602488.1"/>
    </source>
</evidence>
<evidence type="ECO:0000256" key="1">
    <source>
        <dbReference type="SAM" id="MobiDB-lite"/>
    </source>
</evidence>
<reference evidence="2" key="1">
    <citation type="submission" date="2021-06" db="EMBL/GenBank/DDBJ databases">
        <authorList>
            <person name="Kallberg Y."/>
            <person name="Tangrot J."/>
            <person name="Rosling A."/>
        </authorList>
    </citation>
    <scope>NUCLEOTIDE SEQUENCE</scope>
    <source>
        <strain evidence="2">CL551</strain>
    </source>
</reference>
<dbReference type="EMBL" id="CAJVPV010006273">
    <property type="protein sequence ID" value="CAG8602488.1"/>
    <property type="molecule type" value="Genomic_DNA"/>
</dbReference>